<gene>
    <name evidence="2" type="ORF">FYJ68_09125</name>
</gene>
<dbReference type="EMBL" id="VUNC01000008">
    <property type="protein sequence ID" value="MST73262.1"/>
    <property type="molecule type" value="Genomic_DNA"/>
</dbReference>
<dbReference type="AlphaFoldDB" id="A0A6N7XCE5"/>
<feature type="transmembrane region" description="Helical" evidence="1">
    <location>
        <begin position="6"/>
        <end position="25"/>
    </location>
</feature>
<evidence type="ECO:0000313" key="3">
    <source>
        <dbReference type="Proteomes" id="UP000469325"/>
    </source>
</evidence>
<evidence type="ECO:0000313" key="2">
    <source>
        <dbReference type="EMBL" id="MST73262.1"/>
    </source>
</evidence>
<evidence type="ECO:0000256" key="1">
    <source>
        <dbReference type="SAM" id="Phobius"/>
    </source>
</evidence>
<comment type="caution">
    <text evidence="2">The sequence shown here is derived from an EMBL/GenBank/DDBJ whole genome shotgun (WGS) entry which is preliminary data.</text>
</comment>
<reference evidence="2 3" key="1">
    <citation type="submission" date="2019-08" db="EMBL/GenBank/DDBJ databases">
        <title>In-depth cultivation of the pig gut microbiome towards novel bacterial diversity and tailored functional studies.</title>
        <authorList>
            <person name="Wylensek D."/>
            <person name="Hitch T.C.A."/>
            <person name="Clavel T."/>
        </authorList>
    </citation>
    <scope>NUCLEOTIDE SEQUENCE [LARGE SCALE GENOMIC DNA]</scope>
    <source>
        <strain evidence="2 3">CA-Schmier-601-WT-1</strain>
    </source>
</reference>
<dbReference type="RefSeq" id="WP_154435951.1">
    <property type="nucleotide sequence ID" value="NZ_VUNC01000008.1"/>
</dbReference>
<accession>A0A6N7XCE5</accession>
<organism evidence="2 3">
    <name type="scientific">Olsenella porci</name>
    <dbReference type="NCBI Taxonomy" id="2652279"/>
    <lineage>
        <taxon>Bacteria</taxon>
        <taxon>Bacillati</taxon>
        <taxon>Actinomycetota</taxon>
        <taxon>Coriobacteriia</taxon>
        <taxon>Coriobacteriales</taxon>
        <taxon>Atopobiaceae</taxon>
        <taxon>Olsenella</taxon>
    </lineage>
</organism>
<keyword evidence="1" id="KW-0472">Membrane</keyword>
<keyword evidence="1" id="KW-1133">Transmembrane helix</keyword>
<protein>
    <submittedName>
        <fullName evidence="2">Uncharacterized protein</fullName>
    </submittedName>
</protein>
<dbReference type="Proteomes" id="UP000469325">
    <property type="component" value="Unassembled WGS sequence"/>
</dbReference>
<name>A0A6N7XCE5_9ACTN</name>
<proteinExistence type="predicted"/>
<keyword evidence="3" id="KW-1185">Reference proteome</keyword>
<keyword evidence="1" id="KW-0812">Transmembrane</keyword>
<sequence length="189" mass="20845">MDLSIAIQIASTAATIAAVFVALYVHHDSKTAQVAAYLEHDRDHGAMLLMVKNFGSGIARDIEIDGFDCPTSDKRLSEYIAKSFIVRGVPMLVPGASRSTVILCGRDLSEFSDSSNEIVLKYHVRSFWGRQKTVEDRCVLDYYSFAGSTYTKSDMHEIAHRLEDISKDQGAMSSSLKVLATRLQGDACE</sequence>